<dbReference type="RefSeq" id="WP_091370860.1">
    <property type="nucleotide sequence ID" value="NZ_LT629740.1"/>
</dbReference>
<evidence type="ECO:0000313" key="3">
    <source>
        <dbReference type="Proteomes" id="UP000199679"/>
    </source>
</evidence>
<dbReference type="Proteomes" id="UP000199679">
    <property type="component" value="Chromosome I"/>
</dbReference>
<gene>
    <name evidence="2" type="ORF">SAMN05216490_1513</name>
</gene>
<sequence>MKRYLLLFAMLSLPFISRAGAKDIMPADTTLHVAAPHDTLRDGSSYEKAIMIEATTDFQGVKDEYAWLRKNYPGSKTTKQVLMMHDQKSFDVLHVITADGKEIEVYFDISKSFGKM</sequence>
<evidence type="ECO:0008006" key="4">
    <source>
        <dbReference type="Google" id="ProtNLM"/>
    </source>
</evidence>
<keyword evidence="3" id="KW-1185">Reference proteome</keyword>
<name>A0A1H1TU12_MUCMA</name>
<evidence type="ECO:0000256" key="1">
    <source>
        <dbReference type="SAM" id="SignalP"/>
    </source>
</evidence>
<dbReference type="OrthoDB" id="686440at2"/>
<dbReference type="AlphaFoldDB" id="A0A1H1TU12"/>
<keyword evidence="1" id="KW-0732">Signal</keyword>
<reference evidence="2 3" key="1">
    <citation type="submission" date="2016-10" db="EMBL/GenBank/DDBJ databases">
        <authorList>
            <person name="de Groot N.N."/>
        </authorList>
    </citation>
    <scope>NUCLEOTIDE SEQUENCE [LARGE SCALE GENOMIC DNA]</scope>
    <source>
        <strain evidence="2 3">MP1X4</strain>
    </source>
</reference>
<feature type="signal peptide" evidence="1">
    <location>
        <begin position="1"/>
        <end position="21"/>
    </location>
</feature>
<evidence type="ECO:0000313" key="2">
    <source>
        <dbReference type="EMBL" id="SDS63416.1"/>
    </source>
</evidence>
<dbReference type="EMBL" id="LT629740">
    <property type="protein sequence ID" value="SDS63416.1"/>
    <property type="molecule type" value="Genomic_DNA"/>
</dbReference>
<feature type="chain" id="PRO_5009261519" description="Beta-lactamase-inhibitor-like, PepSY-like" evidence="1">
    <location>
        <begin position="22"/>
        <end position="116"/>
    </location>
</feature>
<proteinExistence type="predicted"/>
<organism evidence="2 3">
    <name type="scientific">Mucilaginibacter mallensis</name>
    <dbReference type="NCBI Taxonomy" id="652787"/>
    <lineage>
        <taxon>Bacteria</taxon>
        <taxon>Pseudomonadati</taxon>
        <taxon>Bacteroidota</taxon>
        <taxon>Sphingobacteriia</taxon>
        <taxon>Sphingobacteriales</taxon>
        <taxon>Sphingobacteriaceae</taxon>
        <taxon>Mucilaginibacter</taxon>
    </lineage>
</organism>
<accession>A0A1H1TU12</accession>
<protein>
    <recommendedName>
        <fullName evidence="4">Beta-lactamase-inhibitor-like, PepSY-like</fullName>
    </recommendedName>
</protein>